<name>D2W030_NAEGR</name>
<dbReference type="OrthoDB" id="538607at2759"/>
<organism evidence="19">
    <name type="scientific">Naegleria gruberi</name>
    <name type="common">Amoeba</name>
    <dbReference type="NCBI Taxonomy" id="5762"/>
    <lineage>
        <taxon>Eukaryota</taxon>
        <taxon>Discoba</taxon>
        <taxon>Heterolobosea</taxon>
        <taxon>Tetramitia</taxon>
        <taxon>Eutetramitia</taxon>
        <taxon>Vahlkampfiidae</taxon>
        <taxon>Naegleria</taxon>
    </lineage>
</organism>
<sequence>MNDLLADCSSPPTILRSPLTGLFYWIKISGQPNQTKQVTVKCQVDNLNLLNVDRKDVDVLYFANIGIENVRIYDSYAKGFLLSNVKIVNLISDFTSLNLFILEYSNVYIFKFTTNSIQLSRIDNSKILYFTMNILIGTKQDKLYISNIQSTQSFIINTEQSSLLSLYNSIFEETLAFFSISFADNILIENCTFSVAMKSDPVFVIANTGLVRVWKSRMLNGGIWFSIRISTNVEFESCEISSSSSFSTLSYDTEFLITYQAPVSLFVVDTLRVMNSKFDSNKGERASTFYLSDILKFYIKESNFTRGLGSPIYIDSMAKETKLVVTLIENSLFQDNYSPNLGGAIFISTTQSLEISNTIFRNNTAKKSGGAIFILGATDLSLTGSLFYGNRVTYSNSLPTDKIYMGNGGAIFILSSLSVDSLSIKNATFESNYAYNGGALFYWKEALASIRDCTFRNNRAQRAGGAIYQFQKAETSLTNNRFIGNRADIFGDDYFLLENSLSLNSSNYGQFYYLYPGQQVFISAMATSSEMVIPVNVDNMYVNVTNPDYTFIVNPTFDGVNITMLSVEASIKKGLSTMFNITIGWAKYPLKESNSLTIQVVNCPTDTELVLTSIPAIGYSCIPKEKVSLGLILGIAIPSSILFFILGIISSTLVIYIVMKIRARLNKLSRKERAEKSIARKILDKRVIFGNAEDPLSTYYTTSLTSPLLSQNEMELKMKSRLEAIIINIEDLEIVKKISEGGQGVVYKAILFKETSVAVKSLKNLADDEELQLEFEKEASILASLQHANILKFYGVCITDETRYMVTEFLENGSLERLIFNCRNGKTNLTFQQKILLLQDIAAGMDYLHSLQPAIIHRDLKPGNVLLDEDLRCKICDFGLSRSVGNLTQNTMTRGIGTLFYASPELMRNEQELTNDSLEISHESKISRATKMDVYSFGIIMWELFFELTPYTVSSKVGANASLAPVNVLGMVLNGYRPLVPFETIEELQEWLNMYPVSNMNPVAILEYFILAKQCWNQQTDLRPSFSIIRSELLKILSTCNSRTTN</sequence>
<evidence type="ECO:0000256" key="3">
    <source>
        <dbReference type="ARBA" id="ARBA00004613"/>
    </source>
</evidence>
<keyword evidence="16" id="KW-1133">Transmembrane helix</keyword>
<dbReference type="InterPro" id="IPR001245">
    <property type="entry name" value="Ser-Thr/Tyr_kinase_cat_dom"/>
</dbReference>
<dbReference type="OMA" id="SHTSHEM"/>
<evidence type="ECO:0000256" key="12">
    <source>
        <dbReference type="ARBA" id="ARBA00023136"/>
    </source>
</evidence>
<dbReference type="EMBL" id="GG738917">
    <property type="protein sequence ID" value="EFC37544.1"/>
    <property type="molecule type" value="Genomic_DNA"/>
</dbReference>
<keyword evidence="19" id="KW-1185">Reference proteome</keyword>
<dbReference type="Pfam" id="PF02415">
    <property type="entry name" value="Chlam_PMP"/>
    <property type="match status" value="2"/>
</dbReference>
<dbReference type="RefSeq" id="XP_002670288.1">
    <property type="nucleotide sequence ID" value="XM_002670242.1"/>
</dbReference>
<keyword evidence="5" id="KW-0964">Secreted</keyword>
<dbReference type="InterPro" id="IPR011050">
    <property type="entry name" value="Pectin_lyase_fold/virulence"/>
</dbReference>
<protein>
    <recommendedName>
        <fullName evidence="4">non-specific serine/threonine protein kinase</fullName>
        <ecNumber evidence="4">2.7.11.1</ecNumber>
    </recommendedName>
</protein>
<dbReference type="NCBIfam" id="TIGR01376">
    <property type="entry name" value="POMP_repeat"/>
    <property type="match status" value="1"/>
</dbReference>
<evidence type="ECO:0000256" key="1">
    <source>
        <dbReference type="ARBA" id="ARBA00004196"/>
    </source>
</evidence>
<dbReference type="eggNOG" id="KOG0192">
    <property type="taxonomic scope" value="Eukaryota"/>
</dbReference>
<evidence type="ECO:0000256" key="11">
    <source>
        <dbReference type="ARBA" id="ARBA00022840"/>
    </source>
</evidence>
<dbReference type="SUPFAM" id="SSF51126">
    <property type="entry name" value="Pectin lyase-like"/>
    <property type="match status" value="2"/>
</dbReference>
<dbReference type="EC" id="2.7.11.1" evidence="4"/>
<dbReference type="PROSITE" id="PS00108">
    <property type="entry name" value="PROTEIN_KINASE_ST"/>
    <property type="match status" value="1"/>
</dbReference>
<keyword evidence="6" id="KW-0723">Serine/threonine-protein kinase</keyword>
<dbReference type="Gene3D" id="2.160.20.10">
    <property type="entry name" value="Single-stranded right-handed beta-helix, Pectin lyase-like"/>
    <property type="match status" value="1"/>
</dbReference>
<evidence type="ECO:0000256" key="16">
    <source>
        <dbReference type="SAM" id="Phobius"/>
    </source>
</evidence>
<keyword evidence="12 16" id="KW-0472">Membrane</keyword>
<evidence type="ECO:0000259" key="17">
    <source>
        <dbReference type="PROSITE" id="PS50011"/>
    </source>
</evidence>
<dbReference type="GeneID" id="8863137"/>
<keyword evidence="7" id="KW-0808">Transferase</keyword>
<comment type="catalytic activity">
    <reaction evidence="14">
        <text>L-threonyl-[protein] + ATP = O-phospho-L-threonyl-[protein] + ADP + H(+)</text>
        <dbReference type="Rhea" id="RHEA:46608"/>
        <dbReference type="Rhea" id="RHEA-COMP:11060"/>
        <dbReference type="Rhea" id="RHEA-COMP:11605"/>
        <dbReference type="ChEBI" id="CHEBI:15378"/>
        <dbReference type="ChEBI" id="CHEBI:30013"/>
        <dbReference type="ChEBI" id="CHEBI:30616"/>
        <dbReference type="ChEBI" id="CHEBI:61977"/>
        <dbReference type="ChEBI" id="CHEBI:456216"/>
        <dbReference type="EC" id="2.7.11.1"/>
    </reaction>
</comment>
<dbReference type="Pfam" id="PF07714">
    <property type="entry name" value="PK_Tyr_Ser-Thr"/>
    <property type="match status" value="1"/>
</dbReference>
<keyword evidence="16" id="KW-0812">Transmembrane</keyword>
<keyword evidence="8" id="KW-0732">Signal</keyword>
<dbReference type="KEGG" id="ngr:NAEGRDRAFT_74710"/>
<keyword evidence="9" id="KW-0547">Nucleotide-binding</keyword>
<dbReference type="SUPFAM" id="SSF56112">
    <property type="entry name" value="Protein kinase-like (PK-like)"/>
    <property type="match status" value="1"/>
</dbReference>
<dbReference type="Gene3D" id="1.10.510.10">
    <property type="entry name" value="Transferase(Phosphotransferase) domain 1"/>
    <property type="match status" value="1"/>
</dbReference>
<gene>
    <name evidence="18" type="ORF">NAEGRDRAFT_74710</name>
</gene>
<evidence type="ECO:0000313" key="19">
    <source>
        <dbReference type="Proteomes" id="UP000006671"/>
    </source>
</evidence>
<dbReference type="InterPro" id="IPR012334">
    <property type="entry name" value="Pectin_lyas_fold"/>
</dbReference>
<dbReference type="CDD" id="cd13999">
    <property type="entry name" value="STKc_MAP3K-like"/>
    <property type="match status" value="1"/>
</dbReference>
<keyword evidence="11" id="KW-0067">ATP-binding</keyword>
<dbReference type="InParanoid" id="D2W030"/>
<dbReference type="InterPro" id="IPR011009">
    <property type="entry name" value="Kinase-like_dom_sf"/>
</dbReference>
<dbReference type="SMART" id="SM00220">
    <property type="entry name" value="S_TKc"/>
    <property type="match status" value="1"/>
</dbReference>
<dbReference type="InterPro" id="IPR000719">
    <property type="entry name" value="Prot_kinase_dom"/>
</dbReference>
<comment type="subcellular location">
    <subcellularLocation>
        <location evidence="1">Cell envelope</location>
    </subcellularLocation>
    <subcellularLocation>
        <location evidence="2">Cell outer membrane</location>
    </subcellularLocation>
    <subcellularLocation>
        <location evidence="3">Secreted</location>
    </subcellularLocation>
</comment>
<evidence type="ECO:0000256" key="6">
    <source>
        <dbReference type="ARBA" id="ARBA00022527"/>
    </source>
</evidence>
<evidence type="ECO:0000256" key="7">
    <source>
        <dbReference type="ARBA" id="ARBA00022679"/>
    </source>
</evidence>
<keyword evidence="13" id="KW-0998">Cell outer membrane</keyword>
<dbReference type="Proteomes" id="UP000006671">
    <property type="component" value="Unassembled WGS sequence"/>
</dbReference>
<dbReference type="VEuPathDB" id="AmoebaDB:NAEGRDRAFT_74710"/>
<evidence type="ECO:0000256" key="2">
    <source>
        <dbReference type="ARBA" id="ARBA00004442"/>
    </source>
</evidence>
<dbReference type="GO" id="GO:0005524">
    <property type="term" value="F:ATP binding"/>
    <property type="evidence" value="ECO:0007669"/>
    <property type="project" value="UniProtKB-KW"/>
</dbReference>
<dbReference type="InterPro" id="IPR008271">
    <property type="entry name" value="Ser/Thr_kinase_AS"/>
</dbReference>
<keyword evidence="10" id="KW-0418">Kinase</keyword>
<evidence type="ECO:0000256" key="4">
    <source>
        <dbReference type="ARBA" id="ARBA00012513"/>
    </source>
</evidence>
<dbReference type="PANTHER" id="PTHR44329">
    <property type="entry name" value="SERINE/THREONINE-PROTEIN KINASE TNNI3K-RELATED"/>
    <property type="match status" value="1"/>
</dbReference>
<evidence type="ECO:0000313" key="18">
    <source>
        <dbReference type="EMBL" id="EFC37544.1"/>
    </source>
</evidence>
<comment type="catalytic activity">
    <reaction evidence="15">
        <text>L-seryl-[protein] + ATP = O-phospho-L-seryl-[protein] + ADP + H(+)</text>
        <dbReference type="Rhea" id="RHEA:17989"/>
        <dbReference type="Rhea" id="RHEA-COMP:9863"/>
        <dbReference type="Rhea" id="RHEA-COMP:11604"/>
        <dbReference type="ChEBI" id="CHEBI:15378"/>
        <dbReference type="ChEBI" id="CHEBI:29999"/>
        <dbReference type="ChEBI" id="CHEBI:30616"/>
        <dbReference type="ChEBI" id="CHEBI:83421"/>
        <dbReference type="ChEBI" id="CHEBI:456216"/>
        <dbReference type="EC" id="2.7.11.1"/>
    </reaction>
</comment>
<accession>D2W030</accession>
<feature type="transmembrane region" description="Helical" evidence="16">
    <location>
        <begin position="629"/>
        <end position="658"/>
    </location>
</feature>
<evidence type="ECO:0000256" key="14">
    <source>
        <dbReference type="ARBA" id="ARBA00047899"/>
    </source>
</evidence>
<dbReference type="GO" id="GO:0004674">
    <property type="term" value="F:protein serine/threonine kinase activity"/>
    <property type="evidence" value="ECO:0007669"/>
    <property type="project" value="UniProtKB-KW"/>
</dbReference>
<evidence type="ECO:0000256" key="13">
    <source>
        <dbReference type="ARBA" id="ARBA00023237"/>
    </source>
</evidence>
<dbReference type="InterPro" id="IPR051681">
    <property type="entry name" value="Ser/Thr_Kinases-Pseudokinases"/>
</dbReference>
<dbReference type="FunFam" id="1.10.510.10:FF:001023">
    <property type="entry name" value="Os07g0541700 protein"/>
    <property type="match status" value="1"/>
</dbReference>
<evidence type="ECO:0000256" key="9">
    <source>
        <dbReference type="ARBA" id="ARBA00022741"/>
    </source>
</evidence>
<dbReference type="AlphaFoldDB" id="D2W030"/>
<dbReference type="PROSITE" id="PS50011">
    <property type="entry name" value="PROTEIN_KINASE_DOM"/>
    <property type="match status" value="1"/>
</dbReference>
<dbReference type="InterPro" id="IPR003368">
    <property type="entry name" value="POMP_repeat"/>
</dbReference>
<proteinExistence type="predicted"/>
<dbReference type="STRING" id="5762.D2W030"/>
<evidence type="ECO:0000256" key="5">
    <source>
        <dbReference type="ARBA" id="ARBA00022525"/>
    </source>
</evidence>
<dbReference type="GO" id="GO:0005576">
    <property type="term" value="C:extracellular region"/>
    <property type="evidence" value="ECO:0007669"/>
    <property type="project" value="UniProtKB-SubCell"/>
</dbReference>
<evidence type="ECO:0000256" key="10">
    <source>
        <dbReference type="ARBA" id="ARBA00022777"/>
    </source>
</evidence>
<feature type="domain" description="Protein kinase" evidence="17">
    <location>
        <begin position="732"/>
        <end position="1034"/>
    </location>
</feature>
<evidence type="ECO:0000256" key="8">
    <source>
        <dbReference type="ARBA" id="ARBA00022729"/>
    </source>
</evidence>
<evidence type="ECO:0000256" key="15">
    <source>
        <dbReference type="ARBA" id="ARBA00048679"/>
    </source>
</evidence>
<reference evidence="18 19" key="1">
    <citation type="journal article" date="2010" name="Cell">
        <title>The genome of Naegleria gruberi illuminates early eukaryotic versatility.</title>
        <authorList>
            <person name="Fritz-Laylin L.K."/>
            <person name="Prochnik S.E."/>
            <person name="Ginger M.L."/>
            <person name="Dacks J.B."/>
            <person name="Carpenter M.L."/>
            <person name="Field M.C."/>
            <person name="Kuo A."/>
            <person name="Paredez A."/>
            <person name="Chapman J."/>
            <person name="Pham J."/>
            <person name="Shu S."/>
            <person name="Neupane R."/>
            <person name="Cipriano M."/>
            <person name="Mancuso J."/>
            <person name="Tu H."/>
            <person name="Salamov A."/>
            <person name="Lindquist E."/>
            <person name="Shapiro H."/>
            <person name="Lucas S."/>
            <person name="Grigoriev I.V."/>
            <person name="Cande W.Z."/>
            <person name="Fulton C."/>
            <person name="Rokhsar D.S."/>
            <person name="Dawson S.C."/>
        </authorList>
    </citation>
    <scope>NUCLEOTIDE SEQUENCE [LARGE SCALE GENOMIC DNA]</scope>
    <source>
        <strain evidence="18 19">NEG-M</strain>
    </source>
</reference>